<dbReference type="Proteomes" id="UP000078224">
    <property type="component" value="Unassembled WGS sequence"/>
</dbReference>
<accession>A0A1B7JUS3</accession>
<sequence length="1575" mass="181025">MDNRKTQPHDKLGQYNKNTYGFAVKTHSAAPFNPNHFVFEQTVLLTDIRNQTSSLKNKQQTTVWVYEAVITSPKYGSLTFMVDKHNCQFAIDIQGKKSNLTPQDSFEQITLDNLQEGEQIKVTLTATTDGSVPIFRFLWDASNDISHIPDQTIYPLIPTHPSTGINNNTIKSAPINYTRVHNALTDQMSDSNLRLGNYKNRGRISIVHRNSRILKALTGNPEHSVNSQASFNWINWLVGKPRISGENKQSNLLSLSDSTLFSGSNIHHNQNLFVESFNSPHVWKEGESRAKDQISDLLLPSGQWHRHYDTVIIPANANDQQIELIRHWLELTGGSVIIIQDKKIQRSTHVQQFIDDIDWIPKKNMMLTQSDKPITLIDPTNIQEKMIFENNDASLELTRPLVMTKQAFNIHGFQQVISLPSKSINALNLTNKELENAEYFSITINSSRQKTLLKLDDIPLSKHDSWDSLAQEIESKVNQQLVPLSQPSIKIRYKNNQLVIYGNRQIFSQFQLKKNQTIHHIKDRNELKISNENNQTIYKIDLNKDYANSWTHLSFKLIDSNNCMTGVYQEQFKHLGTQFNTPEQFAEYLQRYLHSKLDDESIQVYWDERGNNLCVVDAKNRELEEFQFSYNNQIIPIVVAENPTAIPHKLVVGAVTGILPNHEDIDEFQLIEKPQFGEIQLNSKTGKWQYNPDKERLFSGAEQFDFIAKMKDGSISAPMSIQLQAETAPIVSIPGKRTFSIKDPIYHEPQPRYYSAPADMQIHHIQLAQTHLQRPDSPYFNLTANRWALLKVDITSLSLANAPDFVAIITDKQGNELGRVRLTGPDKLPQSLLPIPNTPHIAASELHQQSYTAPLKGEWMQPDIQVRIMANNQPITMPYTDENGFFALNIKPDNHLISHVTNTSLYQQGHGIYAYSPLNWGLEAANKLPVTQFTLYSYPATPDFPALPIYMYPHFYDRTLVNPQYDNATTHPYLVDAQIAWAYLNSKMSLDRNSLNSEFYYSSINKLMPPSMKTKILGLGQIHHSGGESKSGVLFHELYGHGLKLPHTTDTQYPFSSKSHGDNIGYDQQRQQYTTYRYTSDNDNKINESQPTMYPQYSPHTTDQYDAFLAHSDYFTLEIQKFLMDEMRWQPNAVIDQDTEDNGFVGEGFYQKWSSKDKKWITLNNQNFTQYYREEQQHLLIHKRDVPIYWIRGQFIKTPTNNKLHPYSAVNVIRSVGHLPADYHNLITHEGRPFHPYYRYALQVTYATETGLLTEKLQIPLMYDEISMNIPDKGELVKFDILEINKNKQTVSTFYHYSNPESLANRMLIHSDGQTLPKTLQLDNYWRGSKLFWSATDKNMIDFPTGKLNYQRINAQSAICASWVENGQLHQQYFSLNDPFGKNNKVDTTNIFQPINHFDIQNNERNIADVHLNVLSETRLLSDVHINQQIDIRKLGLIEKNNQYWATLVIYDEQGNMQEKMPLETWFLSVNQNILSVKGTIDSTPGLKIAGIKVYIDQHLHDDVAASSIWIHQNTQETLAENTKLLDYDRPVIFNSIEHQPELLASLPKHEDSLIGREKANFHIPSTIVPMPIAV</sequence>
<gene>
    <name evidence="1" type="ORF">M998_2013</name>
</gene>
<dbReference type="RefSeq" id="WP_068908661.1">
    <property type="nucleotide sequence ID" value="NZ_LXEW01000030.1"/>
</dbReference>
<reference evidence="1 2" key="1">
    <citation type="submission" date="2016-04" db="EMBL/GenBank/DDBJ databases">
        <title>ATOL: Assembling a taxonomically balanced genome-scale reconstruction of the evolutionary history of the Enterobacteriaceae.</title>
        <authorList>
            <person name="Plunkett G.III."/>
            <person name="Neeno-Eckwall E.C."/>
            <person name="Glasner J.D."/>
            <person name="Perna N.T."/>
        </authorList>
    </citation>
    <scope>NUCLEOTIDE SEQUENCE [LARGE SCALE GENOMIC DNA]</scope>
    <source>
        <strain evidence="1 2">ATCC 35613</strain>
    </source>
</reference>
<protein>
    <submittedName>
        <fullName evidence="1">Uncharacterized protein</fullName>
    </submittedName>
</protein>
<evidence type="ECO:0000313" key="2">
    <source>
        <dbReference type="Proteomes" id="UP000078224"/>
    </source>
</evidence>
<organism evidence="1 2">
    <name type="scientific">Providencia heimbachae ATCC 35613</name>
    <dbReference type="NCBI Taxonomy" id="1354272"/>
    <lineage>
        <taxon>Bacteria</taxon>
        <taxon>Pseudomonadati</taxon>
        <taxon>Pseudomonadota</taxon>
        <taxon>Gammaproteobacteria</taxon>
        <taxon>Enterobacterales</taxon>
        <taxon>Morganellaceae</taxon>
        <taxon>Providencia</taxon>
    </lineage>
</organism>
<keyword evidence="2" id="KW-1185">Reference proteome</keyword>
<evidence type="ECO:0000313" key="1">
    <source>
        <dbReference type="EMBL" id="OAT51667.1"/>
    </source>
</evidence>
<name>A0A1B7JUS3_9GAMM</name>
<dbReference type="PATRIC" id="fig|1354272.4.peg.2040"/>
<proteinExistence type="predicted"/>
<comment type="caution">
    <text evidence="1">The sequence shown here is derived from an EMBL/GenBank/DDBJ whole genome shotgun (WGS) entry which is preliminary data.</text>
</comment>
<dbReference type="EMBL" id="LXEW01000030">
    <property type="protein sequence ID" value="OAT51667.1"/>
    <property type="molecule type" value="Genomic_DNA"/>
</dbReference>
<dbReference type="OrthoDB" id="6466806at2"/>